<dbReference type="AlphaFoldDB" id="A0AAD2Z5G5"/>
<dbReference type="InterPro" id="IPR003458">
    <property type="entry name" value="Phage_T4_Gp38_tail_assem"/>
</dbReference>
<reference evidence="1" key="1">
    <citation type="submission" date="2023-02" db="EMBL/GenBank/DDBJ databases">
        <authorList>
            <person name="Ashton P.M."/>
            <person name="Dallman T."/>
            <person name="Nair S."/>
            <person name="De Pinna E."/>
            <person name="Peters T."/>
            <person name="Grant K."/>
        </authorList>
    </citation>
    <scope>NUCLEOTIDE SEQUENCE</scope>
    <source>
        <strain evidence="1">01103883</strain>
    </source>
</reference>
<evidence type="ECO:0000313" key="2">
    <source>
        <dbReference type="Proteomes" id="UP001182355"/>
    </source>
</evidence>
<name>A0AAD2Z5G5_YEREN</name>
<accession>A0AAD2Z5G5</accession>
<dbReference type="EMBL" id="ABNAVX010000014">
    <property type="protein sequence ID" value="ELI8102966.1"/>
    <property type="molecule type" value="Genomic_DNA"/>
</dbReference>
<organism evidence="1 2">
    <name type="scientific">Yersinia enterocolitica</name>
    <dbReference type="NCBI Taxonomy" id="630"/>
    <lineage>
        <taxon>Bacteria</taxon>
        <taxon>Pseudomonadati</taxon>
        <taxon>Pseudomonadota</taxon>
        <taxon>Gammaproteobacteria</taxon>
        <taxon>Enterobacterales</taxon>
        <taxon>Yersiniaceae</taxon>
        <taxon>Yersinia</taxon>
    </lineage>
</organism>
<dbReference type="RefSeq" id="WP_408571150.1">
    <property type="nucleotide sequence ID" value="NZ_JBGEGX010000016.1"/>
</dbReference>
<dbReference type="Pfam" id="PF02413">
    <property type="entry name" value="Caudo_TAP"/>
    <property type="match status" value="1"/>
</dbReference>
<dbReference type="PANTHER" id="PTHR34413:SF2">
    <property type="entry name" value="PROPHAGE TAIL FIBER ASSEMBLY PROTEIN HOMOLOG TFAE-RELATED"/>
    <property type="match status" value="1"/>
</dbReference>
<proteinExistence type="predicted"/>
<protein>
    <submittedName>
        <fullName evidence="1">Tail fiber assembly protein</fullName>
    </submittedName>
</protein>
<evidence type="ECO:0000313" key="1">
    <source>
        <dbReference type="EMBL" id="ELI8102966.1"/>
    </source>
</evidence>
<dbReference type="Proteomes" id="UP001182355">
    <property type="component" value="Unassembled WGS sequence"/>
</dbReference>
<gene>
    <name evidence="1" type="ORF">RSF11_002680</name>
</gene>
<sequence length="124" mass="13671">MSNVMGEIGHSSQSIVINLPEKIPDGWVIMKDGERPGIDFYASEKGEWLSGPSPSQKAVFISQAKIDKSKLMSDASDKIETLKDRIEAGQDKAAELKLWKLYRIALDDVDVSAAPDIEWPVAPE</sequence>
<dbReference type="InterPro" id="IPR051220">
    <property type="entry name" value="TFA_Chaperone"/>
</dbReference>
<dbReference type="PANTHER" id="PTHR34413">
    <property type="entry name" value="PROPHAGE TAIL FIBER ASSEMBLY PROTEIN HOMOLOG TFAE-RELATED-RELATED"/>
    <property type="match status" value="1"/>
</dbReference>
<comment type="caution">
    <text evidence="1">The sequence shown here is derived from an EMBL/GenBank/DDBJ whole genome shotgun (WGS) entry which is preliminary data.</text>
</comment>